<dbReference type="SUPFAM" id="SSF53032">
    <property type="entry name" value="tRNA-intron endonuclease catalytic domain-like"/>
    <property type="match status" value="1"/>
</dbReference>
<feature type="domain" description="TSEN34 N-terminal" evidence="7">
    <location>
        <begin position="17"/>
        <end position="72"/>
    </location>
</feature>
<dbReference type="InterPro" id="IPR016690">
    <property type="entry name" value="TSEN34"/>
</dbReference>
<dbReference type="InterPro" id="IPR059049">
    <property type="entry name" value="TSEN34_N"/>
</dbReference>
<dbReference type="GO" id="GO:0000379">
    <property type="term" value="P:tRNA-type intron splice site recognition and cleavage"/>
    <property type="evidence" value="ECO:0007669"/>
    <property type="project" value="UniProtKB-UniRule"/>
</dbReference>
<comment type="similarity">
    <text evidence="1 4">Belongs to the tRNA-intron endonuclease family.</text>
</comment>
<comment type="function">
    <text evidence="4">Constitutes one of the two catalytic subunit of the tRNA-splicing endonuclease complex, a complex responsible for identification and cleavage of the splice sites in pre-tRNA. It cleaves pre-tRNA at the 5'- and 3'-splice sites to release the intron. The products are an intron and two tRNA half-molecules bearing 2',3'-cyclic phosphate and 5'-OH termini. There are no conserved sequences at the splice sites, but the intron is invariably located at the same site in the gene, placing the splice sites an invariant distance from the constant structural features of the tRNA body.</text>
</comment>
<evidence type="ECO:0000313" key="9">
    <source>
        <dbReference type="Proteomes" id="UP000005627"/>
    </source>
</evidence>
<name>G8ZWP6_TORDE</name>
<dbReference type="Pfam" id="PF26577">
    <property type="entry name" value="TSEN34_N"/>
    <property type="match status" value="1"/>
</dbReference>
<dbReference type="GO" id="GO:0003676">
    <property type="term" value="F:nucleic acid binding"/>
    <property type="evidence" value="ECO:0007669"/>
    <property type="project" value="InterPro"/>
</dbReference>
<protein>
    <recommendedName>
        <fullName evidence="4">tRNA-splicing endonuclease subunit Sen34</fullName>
        <ecNumber evidence="4">4.6.1.16</ecNumber>
    </recommendedName>
</protein>
<feature type="domain" description="tRNA intron endonuclease catalytic" evidence="6">
    <location>
        <begin position="174"/>
        <end position="253"/>
    </location>
</feature>
<feature type="active site" evidence="5">
    <location>
        <position position="242"/>
    </location>
</feature>
<dbReference type="InterPro" id="IPR011856">
    <property type="entry name" value="tRNA_endonuc-like_dom_sf"/>
</dbReference>
<proteinExistence type="inferred from homology"/>
<evidence type="ECO:0000259" key="6">
    <source>
        <dbReference type="Pfam" id="PF01974"/>
    </source>
</evidence>
<evidence type="ECO:0000313" key="8">
    <source>
        <dbReference type="EMBL" id="CCE93040.1"/>
    </source>
</evidence>
<dbReference type="Gene3D" id="3.40.1350.10">
    <property type="match status" value="1"/>
</dbReference>
<evidence type="ECO:0000259" key="7">
    <source>
        <dbReference type="Pfam" id="PF26577"/>
    </source>
</evidence>
<dbReference type="InterPro" id="IPR006676">
    <property type="entry name" value="tRNA_splic"/>
</dbReference>
<dbReference type="EC" id="4.6.1.16" evidence="4"/>
<dbReference type="EMBL" id="HE616747">
    <property type="protein sequence ID" value="CCE93040.1"/>
    <property type="molecule type" value="Genomic_DNA"/>
</dbReference>
<keyword evidence="3 4" id="KW-0456">Lyase</keyword>
<dbReference type="KEGG" id="tdl:TDEL_0F02290"/>
<feature type="active site" evidence="5">
    <location>
        <position position="209"/>
    </location>
</feature>
<dbReference type="GO" id="GO:0000213">
    <property type="term" value="F:tRNA-intron lyase activity"/>
    <property type="evidence" value="ECO:0007669"/>
    <property type="project" value="UniProtKB-UniRule"/>
</dbReference>
<dbReference type="PANTHER" id="PTHR13070:SF0">
    <property type="entry name" value="TRNA-SPLICING ENDONUCLEASE SUBUNIT SEN34"/>
    <property type="match status" value="1"/>
</dbReference>
<dbReference type="InterPro" id="IPR036167">
    <property type="entry name" value="tRNA_intron_Endo_cat-like_sf"/>
</dbReference>
<gene>
    <name evidence="8" type="primary">TDEL0F02290</name>
    <name evidence="8" type="ORF">TDEL_0F02290</name>
</gene>
<evidence type="ECO:0000256" key="3">
    <source>
        <dbReference type="ARBA" id="ARBA00023239"/>
    </source>
</evidence>
<reference evidence="8 9" key="1">
    <citation type="journal article" date="2011" name="Proc. Natl. Acad. Sci. U.S.A.">
        <title>Evolutionary erosion of yeast sex chromosomes by mating-type switching accidents.</title>
        <authorList>
            <person name="Gordon J.L."/>
            <person name="Armisen D."/>
            <person name="Proux-Wera E."/>
            <person name="Oheigeartaigh S.S."/>
            <person name="Byrne K.P."/>
            <person name="Wolfe K.H."/>
        </authorList>
    </citation>
    <scope>NUCLEOTIDE SEQUENCE [LARGE SCALE GENOMIC DNA]</scope>
    <source>
        <strain evidence="9">ATCC 10662 / CBS 1146 / NBRC 0425 / NCYC 2629 / NRRL Y-866</strain>
    </source>
</reference>
<keyword evidence="9" id="KW-1185">Reference proteome</keyword>
<accession>G8ZWP6</accession>
<dbReference type="CDD" id="cd22363">
    <property type="entry name" value="tRNA-intron_lyase_C"/>
    <property type="match status" value="1"/>
</dbReference>
<dbReference type="GeneID" id="11501500"/>
<dbReference type="PIRSF" id="PIRSF017250">
    <property type="entry name" value="tRNA_splic_SEN34"/>
    <property type="match status" value="1"/>
</dbReference>
<dbReference type="STRING" id="1076872.G8ZWP6"/>
<evidence type="ECO:0000256" key="2">
    <source>
        <dbReference type="ARBA" id="ARBA00022694"/>
    </source>
</evidence>
<organism evidence="8 9">
    <name type="scientific">Torulaspora delbrueckii</name>
    <name type="common">Yeast</name>
    <name type="synonym">Candida colliculosa</name>
    <dbReference type="NCBI Taxonomy" id="4950"/>
    <lineage>
        <taxon>Eukaryota</taxon>
        <taxon>Fungi</taxon>
        <taxon>Dikarya</taxon>
        <taxon>Ascomycota</taxon>
        <taxon>Saccharomycotina</taxon>
        <taxon>Saccharomycetes</taxon>
        <taxon>Saccharomycetales</taxon>
        <taxon>Saccharomycetaceae</taxon>
        <taxon>Torulaspora</taxon>
    </lineage>
</organism>
<dbReference type="Pfam" id="PF01974">
    <property type="entry name" value="tRNA_int_endo"/>
    <property type="match status" value="1"/>
</dbReference>
<dbReference type="RefSeq" id="XP_003682251.1">
    <property type="nucleotide sequence ID" value="XM_003682203.1"/>
</dbReference>
<dbReference type="Proteomes" id="UP000005627">
    <property type="component" value="Chromosome 6"/>
</dbReference>
<dbReference type="HOGENOM" id="CLU_049366_1_0_1"/>
<evidence type="ECO:0000256" key="5">
    <source>
        <dbReference type="PIRSR" id="PIRSR017250-50"/>
    </source>
</evidence>
<sequence>MLRINISVGDDGRVTSAVVFDLEDVKSLRELGVCGVLCGSLPTLAQQNVFLSVPLRLMTEEAVWLIERGLAQATVTRPGTLLEKLGDKHLAERVARESKLELENSLIRQTQYKREQHQLKLKKLGIDEIRRETDERLLESSLFLETANDSRVLRDEQDELIVERMIERYSREPHYLTYAKLKDQGYVVSPGARFGGKYIVYPGDPLRFHSHMVVSEPMDYQDDVIEFRDIMNGSRLSTAVKKIWVLSGIDSQDQAHLFSVEWAGFG</sequence>
<dbReference type="AlphaFoldDB" id="G8ZWP6"/>
<dbReference type="InParanoid" id="G8ZWP6"/>
<dbReference type="FunCoup" id="G8ZWP6">
    <property type="interactions" value="170"/>
</dbReference>
<dbReference type="GO" id="GO:0000214">
    <property type="term" value="C:tRNA-intron endonuclease complex"/>
    <property type="evidence" value="ECO:0007669"/>
    <property type="project" value="UniProtKB-UniRule"/>
</dbReference>
<evidence type="ECO:0000256" key="4">
    <source>
        <dbReference type="PIRNR" id="PIRNR017250"/>
    </source>
</evidence>
<feature type="active site" evidence="5">
    <location>
        <position position="201"/>
    </location>
</feature>
<keyword evidence="2 4" id="KW-0819">tRNA processing</keyword>
<dbReference type="PANTHER" id="PTHR13070">
    <property type="entry name" value="TRNA-SPLICING ENDONUCLEASE SUBUNIT SEN34-RELATED"/>
    <property type="match status" value="1"/>
</dbReference>
<dbReference type="InterPro" id="IPR006677">
    <property type="entry name" value="tRNA_intron_Endonuc_cat-like"/>
</dbReference>
<dbReference type="NCBIfam" id="TIGR00324">
    <property type="entry name" value="endA"/>
    <property type="match status" value="1"/>
</dbReference>
<evidence type="ECO:0000256" key="1">
    <source>
        <dbReference type="ARBA" id="ARBA00008078"/>
    </source>
</evidence>
<dbReference type="eggNOG" id="KOG4133">
    <property type="taxonomic scope" value="Eukaryota"/>
</dbReference>
<dbReference type="OrthoDB" id="48041at2759"/>